<evidence type="ECO:0000256" key="7">
    <source>
        <dbReference type="ARBA" id="ARBA00022840"/>
    </source>
</evidence>
<dbReference type="GO" id="GO:0016301">
    <property type="term" value="F:kinase activity"/>
    <property type="evidence" value="ECO:0007669"/>
    <property type="project" value="UniProtKB-KW"/>
</dbReference>
<reference evidence="13" key="1">
    <citation type="journal article" date="2019" name="Int. J. Syst. Evol. Microbiol.">
        <title>The Global Catalogue of Microorganisms (GCM) 10K type strain sequencing project: providing services to taxonomists for standard genome sequencing and annotation.</title>
        <authorList>
            <consortium name="The Broad Institute Genomics Platform"/>
            <consortium name="The Broad Institute Genome Sequencing Center for Infectious Disease"/>
            <person name="Wu L."/>
            <person name="Ma J."/>
        </authorList>
    </citation>
    <scope>NUCLEOTIDE SEQUENCE [LARGE SCALE GENOMIC DNA]</scope>
    <source>
        <strain evidence="13">TBRC 7912</strain>
    </source>
</reference>
<keyword evidence="7" id="KW-0067">ATP-binding</keyword>
<name>A0ABV8F226_9ACTN</name>
<keyword evidence="5" id="KW-0547">Nucleotide-binding</keyword>
<organism evidence="12 13">
    <name type="scientific">Streptosporangium jomthongense</name>
    <dbReference type="NCBI Taxonomy" id="1193683"/>
    <lineage>
        <taxon>Bacteria</taxon>
        <taxon>Bacillati</taxon>
        <taxon>Actinomycetota</taxon>
        <taxon>Actinomycetes</taxon>
        <taxon>Streptosporangiales</taxon>
        <taxon>Streptosporangiaceae</taxon>
        <taxon>Streptosporangium</taxon>
    </lineage>
</organism>
<dbReference type="InterPro" id="IPR036890">
    <property type="entry name" value="HATPase_C_sf"/>
</dbReference>
<keyword evidence="6 12" id="KW-0418">Kinase</keyword>
<dbReference type="SUPFAM" id="SSF55874">
    <property type="entry name" value="ATPase domain of HSP90 chaperone/DNA topoisomerase II/histidine kinase"/>
    <property type="match status" value="1"/>
</dbReference>
<evidence type="ECO:0000256" key="3">
    <source>
        <dbReference type="ARBA" id="ARBA00022553"/>
    </source>
</evidence>
<dbReference type="PANTHER" id="PTHR24421">
    <property type="entry name" value="NITRATE/NITRITE SENSOR PROTEIN NARX-RELATED"/>
    <property type="match status" value="1"/>
</dbReference>
<feature type="transmembrane region" description="Helical" evidence="10">
    <location>
        <begin position="6"/>
        <end position="24"/>
    </location>
</feature>
<keyword evidence="8" id="KW-0902">Two-component regulatory system</keyword>
<accession>A0ABV8F226</accession>
<feature type="coiled-coil region" evidence="9">
    <location>
        <begin position="163"/>
        <end position="205"/>
    </location>
</feature>
<protein>
    <recommendedName>
        <fullName evidence="2">histidine kinase</fullName>
        <ecNumber evidence="2">2.7.13.3</ecNumber>
    </recommendedName>
</protein>
<evidence type="ECO:0000256" key="10">
    <source>
        <dbReference type="SAM" id="Phobius"/>
    </source>
</evidence>
<dbReference type="CDD" id="cd16917">
    <property type="entry name" value="HATPase_UhpB-NarQ-NarX-like"/>
    <property type="match status" value="1"/>
</dbReference>
<evidence type="ECO:0000256" key="6">
    <source>
        <dbReference type="ARBA" id="ARBA00022777"/>
    </source>
</evidence>
<proteinExistence type="predicted"/>
<feature type="transmembrane region" description="Helical" evidence="10">
    <location>
        <begin position="82"/>
        <end position="105"/>
    </location>
</feature>
<keyword evidence="13" id="KW-1185">Reference proteome</keyword>
<evidence type="ECO:0000313" key="13">
    <source>
        <dbReference type="Proteomes" id="UP001595698"/>
    </source>
</evidence>
<evidence type="ECO:0000256" key="8">
    <source>
        <dbReference type="ARBA" id="ARBA00023012"/>
    </source>
</evidence>
<dbReference type="InterPro" id="IPR011712">
    <property type="entry name" value="Sig_transdc_His_kin_sub3_dim/P"/>
</dbReference>
<evidence type="ECO:0000256" key="5">
    <source>
        <dbReference type="ARBA" id="ARBA00022741"/>
    </source>
</evidence>
<gene>
    <name evidence="12" type="ORF">ACFOYY_21470</name>
</gene>
<dbReference type="EC" id="2.7.13.3" evidence="2"/>
<keyword evidence="10" id="KW-0812">Transmembrane</keyword>
<dbReference type="Gene3D" id="3.30.565.10">
    <property type="entry name" value="Histidine kinase-like ATPase, C-terminal domain"/>
    <property type="match status" value="1"/>
</dbReference>
<dbReference type="PANTHER" id="PTHR24421:SF10">
    <property type="entry name" value="NITRATE_NITRITE SENSOR PROTEIN NARQ"/>
    <property type="match status" value="1"/>
</dbReference>
<sequence length="408" mass="43795">MRRDALWAVIALVMGLILLAAGAYNRQPLSAALAELVSFLPSTVPVQLLAVPLLLTCLGVVVRRSHPVSALALGTTGMTLDLIFGYSLGTIVVFTDNLYSAALYGPSRLGRWMFGTISALAILIGCVIAILSHDVRVFAIAAAQFGLLGTAPVVSALIVRQFRTQAELERARAEQVARLAELDRREAVEAERARMARELHDMIANHFSAIAIQSTAVLSRKDLDMATVRGILESVRENSVQGMAEMRSMIGLLRQSGDGEKAEAIRRRVAEVDELATRAREAGLDVRLRVEGEPRELPAAVDLAGYRIIQESLTNALKHGEEKVDLVVEYGAGTITLVADNPVGAARRASRRYGSPDLPSAGAGIVGMRERASLVGGSFEAGPYEEGWRVHAELPTEESSVLPGGMVL</sequence>
<keyword evidence="4" id="KW-0808">Transferase</keyword>
<evidence type="ECO:0000256" key="9">
    <source>
        <dbReference type="SAM" id="Coils"/>
    </source>
</evidence>
<comment type="catalytic activity">
    <reaction evidence="1">
        <text>ATP + protein L-histidine = ADP + protein N-phospho-L-histidine.</text>
        <dbReference type="EC" id="2.7.13.3"/>
    </reaction>
</comment>
<keyword evidence="3" id="KW-0597">Phosphoprotein</keyword>
<dbReference type="Gene3D" id="1.20.5.1930">
    <property type="match status" value="1"/>
</dbReference>
<keyword evidence="9" id="KW-0175">Coiled coil</keyword>
<evidence type="ECO:0000313" key="12">
    <source>
        <dbReference type="EMBL" id="MFC3982724.1"/>
    </source>
</evidence>
<dbReference type="RefSeq" id="WP_386191213.1">
    <property type="nucleotide sequence ID" value="NZ_JBHSBC010000021.1"/>
</dbReference>
<feature type="transmembrane region" description="Helical" evidence="10">
    <location>
        <begin position="137"/>
        <end position="159"/>
    </location>
</feature>
<keyword evidence="10" id="KW-1133">Transmembrane helix</keyword>
<feature type="transmembrane region" description="Helical" evidence="10">
    <location>
        <begin position="36"/>
        <end position="62"/>
    </location>
</feature>
<evidence type="ECO:0000256" key="4">
    <source>
        <dbReference type="ARBA" id="ARBA00022679"/>
    </source>
</evidence>
<feature type="domain" description="Signal transduction histidine kinase subgroup 3 dimerisation and phosphoacceptor" evidence="11">
    <location>
        <begin position="191"/>
        <end position="256"/>
    </location>
</feature>
<dbReference type="Proteomes" id="UP001595698">
    <property type="component" value="Unassembled WGS sequence"/>
</dbReference>
<feature type="transmembrane region" description="Helical" evidence="10">
    <location>
        <begin position="112"/>
        <end position="131"/>
    </location>
</feature>
<dbReference type="Pfam" id="PF07730">
    <property type="entry name" value="HisKA_3"/>
    <property type="match status" value="1"/>
</dbReference>
<evidence type="ECO:0000259" key="11">
    <source>
        <dbReference type="Pfam" id="PF07730"/>
    </source>
</evidence>
<evidence type="ECO:0000256" key="1">
    <source>
        <dbReference type="ARBA" id="ARBA00000085"/>
    </source>
</evidence>
<evidence type="ECO:0000256" key="2">
    <source>
        <dbReference type="ARBA" id="ARBA00012438"/>
    </source>
</evidence>
<dbReference type="InterPro" id="IPR050482">
    <property type="entry name" value="Sensor_HK_TwoCompSys"/>
</dbReference>
<dbReference type="EMBL" id="JBHSBC010000021">
    <property type="protein sequence ID" value="MFC3982724.1"/>
    <property type="molecule type" value="Genomic_DNA"/>
</dbReference>
<comment type="caution">
    <text evidence="12">The sequence shown here is derived from an EMBL/GenBank/DDBJ whole genome shotgun (WGS) entry which is preliminary data.</text>
</comment>
<keyword evidence="10" id="KW-0472">Membrane</keyword>